<comment type="subcellular location">
    <subcellularLocation>
        <location evidence="1">Cytoplasm</location>
        <location evidence="1">Cytoskeleton</location>
    </subcellularLocation>
</comment>
<dbReference type="GO" id="GO:0005523">
    <property type="term" value="F:tropomyosin binding"/>
    <property type="evidence" value="ECO:0007669"/>
    <property type="project" value="InterPro"/>
</dbReference>
<evidence type="ECO:0000313" key="4">
    <source>
        <dbReference type="Ensembl" id="ENSCMUP00000028840.1"/>
    </source>
</evidence>
<dbReference type="Pfam" id="PF03250">
    <property type="entry name" value="Tropomodulin"/>
    <property type="match status" value="1"/>
</dbReference>
<dbReference type="SUPFAM" id="SSF52047">
    <property type="entry name" value="RNI-like"/>
    <property type="match status" value="1"/>
</dbReference>
<dbReference type="GO" id="GO:0007015">
    <property type="term" value="P:actin filament organization"/>
    <property type="evidence" value="ECO:0007669"/>
    <property type="project" value="TreeGrafter"/>
</dbReference>
<dbReference type="PANTHER" id="PTHR10901">
    <property type="entry name" value="TROPOMODULIN"/>
    <property type="match status" value="1"/>
</dbReference>
<keyword evidence="3" id="KW-0206">Cytoskeleton</keyword>
<reference evidence="5" key="1">
    <citation type="submission" date="2019-10" db="EMBL/GenBank/DDBJ databases">
        <title>Corvus moneduloides (New Caledonian crow) genome, bCorMon1, primary haplotype.</title>
        <authorList>
            <person name="Rutz C."/>
            <person name="Fungtammasan C."/>
            <person name="Mountcastle J."/>
            <person name="Formenti G."/>
            <person name="Chow W."/>
            <person name="Howe K."/>
            <person name="Steele M.P."/>
            <person name="Fernandes J."/>
            <person name="Gilbert M.T.P."/>
            <person name="Fedrigo O."/>
            <person name="Jarvis E.D."/>
            <person name="Gemmell N."/>
        </authorList>
    </citation>
    <scope>NUCLEOTIDE SEQUENCE [LARGE SCALE GENOMIC DNA]</scope>
</reference>
<evidence type="ECO:0000256" key="2">
    <source>
        <dbReference type="ARBA" id="ARBA00022490"/>
    </source>
</evidence>
<dbReference type="GO" id="GO:0030239">
    <property type="term" value="P:myofibril assembly"/>
    <property type="evidence" value="ECO:0007669"/>
    <property type="project" value="TreeGrafter"/>
</dbReference>
<evidence type="ECO:0000256" key="1">
    <source>
        <dbReference type="ARBA" id="ARBA00004245"/>
    </source>
</evidence>
<accession>A0A8U7N7A9</accession>
<sequence>MSLPFRKELEKYKNINEDEILSKLSEDELKQLEYVLDDLDPENALLPAGFRQKDQTTKPATGPFDRERLLSYLEKQALEHKDREDFVPFTGEKKGKIFIPKEKPVETRTEEKVTLDPELEEALASASDTELYDLAAVLGVHNMVNNPKFDEAGARGKDGKGIVRNVVKGEKVKPIFEEPPNPTNVEASLQRIKANDPSLTEINLNNIKNIPIPTLKEFAKALETNTHVKTFSLAATRSNDPVAIAFADMLKVNKTLKSLNVESNFITGTGILALIDALKKNESLTEIKIDNQVKRDHWGSPLLFPFHRDSQRVLLGNSGRVKAASVALSFCSSCPKSVEPKSGKLLNKTSQSQVQNPGTKSSGIPFVVCSPGLKYNH</sequence>
<dbReference type="Gene3D" id="3.80.10.10">
    <property type="entry name" value="Ribonuclease Inhibitor"/>
    <property type="match status" value="1"/>
</dbReference>
<evidence type="ECO:0000313" key="5">
    <source>
        <dbReference type="Proteomes" id="UP000694553"/>
    </source>
</evidence>
<dbReference type="Ensembl" id="ENSCMUT00000032998.1">
    <property type="protein sequence ID" value="ENSCMUP00000028840.1"/>
    <property type="gene ID" value="ENSCMUG00000016254.2"/>
</dbReference>
<proteinExistence type="predicted"/>
<dbReference type="InterPro" id="IPR004934">
    <property type="entry name" value="TMOD"/>
</dbReference>
<dbReference type="AlphaFoldDB" id="A0A8U7N7A9"/>
<dbReference type="GO" id="GO:0006936">
    <property type="term" value="P:muscle contraction"/>
    <property type="evidence" value="ECO:0007669"/>
    <property type="project" value="TreeGrafter"/>
</dbReference>
<keyword evidence="2" id="KW-0963">Cytoplasm</keyword>
<evidence type="ECO:0000256" key="3">
    <source>
        <dbReference type="ARBA" id="ARBA00023212"/>
    </source>
</evidence>
<keyword evidence="5" id="KW-1185">Reference proteome</keyword>
<gene>
    <name evidence="4" type="primary">TMOD2</name>
</gene>
<protein>
    <submittedName>
        <fullName evidence="4">Tropomodulin 2</fullName>
    </submittedName>
</protein>
<name>A0A8U7N7A9_CORMO</name>
<dbReference type="Proteomes" id="UP000694553">
    <property type="component" value="Unassembled WGS sequence"/>
</dbReference>
<dbReference type="GO" id="GO:0051694">
    <property type="term" value="P:pointed-end actin filament capping"/>
    <property type="evidence" value="ECO:0007669"/>
    <property type="project" value="InterPro"/>
</dbReference>
<reference evidence="4" key="2">
    <citation type="submission" date="2025-08" db="UniProtKB">
        <authorList>
            <consortium name="Ensembl"/>
        </authorList>
    </citation>
    <scope>IDENTIFICATION</scope>
</reference>
<dbReference type="InterPro" id="IPR032675">
    <property type="entry name" value="LRR_dom_sf"/>
</dbReference>
<reference evidence="4" key="3">
    <citation type="submission" date="2025-09" db="UniProtKB">
        <authorList>
            <consortium name="Ensembl"/>
        </authorList>
    </citation>
    <scope>IDENTIFICATION</scope>
</reference>
<dbReference type="PANTHER" id="PTHR10901:SF15">
    <property type="entry name" value="TROPOMODULIN-2"/>
    <property type="match status" value="1"/>
</dbReference>
<dbReference type="GO" id="GO:0005865">
    <property type="term" value="C:striated muscle thin filament"/>
    <property type="evidence" value="ECO:0007669"/>
    <property type="project" value="TreeGrafter"/>
</dbReference>
<organism evidence="4 5">
    <name type="scientific">Corvus moneduloides</name>
    <name type="common">New Caledonian crow</name>
    <dbReference type="NCBI Taxonomy" id="1196302"/>
    <lineage>
        <taxon>Eukaryota</taxon>
        <taxon>Metazoa</taxon>
        <taxon>Chordata</taxon>
        <taxon>Craniata</taxon>
        <taxon>Vertebrata</taxon>
        <taxon>Euteleostomi</taxon>
        <taxon>Archelosauria</taxon>
        <taxon>Archosauria</taxon>
        <taxon>Dinosauria</taxon>
        <taxon>Saurischia</taxon>
        <taxon>Theropoda</taxon>
        <taxon>Coelurosauria</taxon>
        <taxon>Aves</taxon>
        <taxon>Neognathae</taxon>
        <taxon>Neoaves</taxon>
        <taxon>Telluraves</taxon>
        <taxon>Australaves</taxon>
        <taxon>Passeriformes</taxon>
        <taxon>Corvoidea</taxon>
        <taxon>Corvidae</taxon>
        <taxon>Corvus</taxon>
    </lineage>
</organism>